<dbReference type="InterPro" id="IPR008988">
    <property type="entry name" value="Transcriptional_repressor_C"/>
</dbReference>
<evidence type="ECO:0000256" key="6">
    <source>
        <dbReference type="HAMAP-Rule" id="MF_00978"/>
    </source>
</evidence>
<keyword evidence="6" id="KW-0678">Repressor</keyword>
<dbReference type="InterPro" id="IPR045864">
    <property type="entry name" value="aa-tRNA-synth_II/BPL/LPL"/>
</dbReference>
<dbReference type="Pfam" id="PF02237">
    <property type="entry name" value="BPL_C"/>
    <property type="match status" value="1"/>
</dbReference>
<evidence type="ECO:0000256" key="2">
    <source>
        <dbReference type="ARBA" id="ARBA00022741"/>
    </source>
</evidence>
<name>A0ABU0W946_9GAMM</name>
<dbReference type="Gene3D" id="2.30.30.100">
    <property type="match status" value="1"/>
</dbReference>
<feature type="binding site" evidence="6">
    <location>
        <position position="193"/>
    </location>
    <ligand>
        <name>biotin</name>
        <dbReference type="ChEBI" id="CHEBI:57586"/>
    </ligand>
</feature>
<dbReference type="CDD" id="cd16442">
    <property type="entry name" value="BPL"/>
    <property type="match status" value="1"/>
</dbReference>
<evidence type="ECO:0000313" key="9">
    <source>
        <dbReference type="Proteomes" id="UP001239019"/>
    </source>
</evidence>
<dbReference type="PROSITE" id="PS51733">
    <property type="entry name" value="BPL_LPL_CATALYTIC"/>
    <property type="match status" value="1"/>
</dbReference>
<sequence length="332" mass="35339">MAERGHIHSALRRQLLAVLSAGGLHSGQALAEACGVSRAAVWKQLDALERLGLGVERVKGRGYRLTHPLELFDEGGIRQALAPAWREALQLNLLESADSTNEWLAVHADFGGGPVACLAEAQPAGRGRRGRQWTCLYGAGIPLSLAWRFDVLDAPLSGLAPSIAVSIVNALESMGARGLALKWPNDVLCDAGKLAGVLIELKGEPSGPCDLRVGVGLNWAAPTGLDQPVAGLDQVFDGRRPSRSAVAGRVLSALCDALERFRCGGFAFFREQWAARDCLAGRPVTLLLHERSVNGHCEGVDAEGALLLRDGEGECRAWQVGEVSARLRREAG</sequence>
<dbReference type="Pfam" id="PF08279">
    <property type="entry name" value="HTH_11"/>
    <property type="match status" value="1"/>
</dbReference>
<accession>A0ABU0W946</accession>
<dbReference type="PANTHER" id="PTHR12835:SF5">
    <property type="entry name" value="BIOTIN--PROTEIN LIGASE"/>
    <property type="match status" value="1"/>
</dbReference>
<comment type="similarity">
    <text evidence="6">Belongs to the biotin--protein ligase family.</text>
</comment>
<dbReference type="InterPro" id="IPR011991">
    <property type="entry name" value="ArsR-like_HTH"/>
</dbReference>
<evidence type="ECO:0000256" key="4">
    <source>
        <dbReference type="ARBA" id="ARBA00023267"/>
    </source>
</evidence>
<keyword evidence="9" id="KW-1185">Reference proteome</keyword>
<feature type="binding site" evidence="6">
    <location>
        <begin position="99"/>
        <end position="101"/>
    </location>
    <ligand>
        <name>biotin</name>
        <dbReference type="ChEBI" id="CHEBI:57586"/>
    </ligand>
</feature>
<comment type="catalytic activity">
    <reaction evidence="5 6">
        <text>biotin + L-lysyl-[protein] + ATP = N(6)-biotinyl-L-lysyl-[protein] + AMP + diphosphate + H(+)</text>
        <dbReference type="Rhea" id="RHEA:11756"/>
        <dbReference type="Rhea" id="RHEA-COMP:9752"/>
        <dbReference type="Rhea" id="RHEA-COMP:10505"/>
        <dbReference type="ChEBI" id="CHEBI:15378"/>
        <dbReference type="ChEBI" id="CHEBI:29969"/>
        <dbReference type="ChEBI" id="CHEBI:30616"/>
        <dbReference type="ChEBI" id="CHEBI:33019"/>
        <dbReference type="ChEBI" id="CHEBI:57586"/>
        <dbReference type="ChEBI" id="CHEBI:83144"/>
        <dbReference type="ChEBI" id="CHEBI:456215"/>
        <dbReference type="EC" id="6.3.4.15"/>
    </reaction>
</comment>
<evidence type="ECO:0000256" key="3">
    <source>
        <dbReference type="ARBA" id="ARBA00022840"/>
    </source>
</evidence>
<protein>
    <recommendedName>
        <fullName evidence="6">Bifunctional ligase/repressor BirA</fullName>
    </recommendedName>
    <alternativeName>
        <fullName evidence="6">Biotin operon repressor</fullName>
    </alternativeName>
    <alternativeName>
        <fullName evidence="6">Biotin--[acetyl-CoA-carboxylase] ligase</fullName>
        <ecNumber evidence="6">6.3.4.15</ecNumber>
    </alternativeName>
    <alternativeName>
        <fullName evidence="6">Biotin--protein ligase</fullName>
    </alternativeName>
    <alternativeName>
        <fullName evidence="6">Biotin-[acetyl-CoA carboxylase] synthetase</fullName>
    </alternativeName>
</protein>
<evidence type="ECO:0000256" key="1">
    <source>
        <dbReference type="ARBA" id="ARBA00022598"/>
    </source>
</evidence>
<dbReference type="Gene3D" id="1.10.10.10">
    <property type="entry name" value="Winged helix-like DNA-binding domain superfamily/Winged helix DNA-binding domain"/>
    <property type="match status" value="1"/>
</dbReference>
<dbReference type="EMBL" id="JAVDDT010000008">
    <property type="protein sequence ID" value="MDQ2070557.1"/>
    <property type="molecule type" value="Genomic_DNA"/>
</dbReference>
<dbReference type="InterPro" id="IPR030855">
    <property type="entry name" value="Bifunct_BirA"/>
</dbReference>
<keyword evidence="6" id="KW-0805">Transcription regulation</keyword>
<keyword evidence="3 6" id="KW-0067">ATP-binding</keyword>
<dbReference type="CDD" id="cd00090">
    <property type="entry name" value="HTH_ARSR"/>
    <property type="match status" value="1"/>
</dbReference>
<dbReference type="HAMAP" id="MF_00978">
    <property type="entry name" value="Bifunct_BirA"/>
    <property type="match status" value="1"/>
</dbReference>
<keyword evidence="6" id="KW-0804">Transcription</keyword>
<feature type="DNA-binding region" description="H-T-H motif" evidence="6">
    <location>
        <begin position="27"/>
        <end position="46"/>
    </location>
</feature>
<keyword evidence="2 6" id="KW-0547">Nucleotide-binding</keyword>
<dbReference type="InterPro" id="IPR004408">
    <property type="entry name" value="Biotin_CoA_COase_ligase"/>
</dbReference>
<feature type="domain" description="BPL/LPL catalytic" evidence="7">
    <location>
        <begin position="76"/>
        <end position="262"/>
    </location>
</feature>
<dbReference type="GO" id="GO:0004077">
    <property type="term" value="F:biotin--[biotin carboxyl-carrier protein] ligase activity"/>
    <property type="evidence" value="ECO:0007669"/>
    <property type="project" value="UniProtKB-EC"/>
</dbReference>
<gene>
    <name evidence="6" type="primary">birA</name>
    <name evidence="8" type="ORF">RBH19_11795</name>
</gene>
<reference evidence="8 9" key="1">
    <citation type="submission" date="2023-08" db="EMBL/GenBank/DDBJ databases">
        <title>Whole-genome sequencing of halo(alkali)philic microorganisms from hypersaline lakes.</title>
        <authorList>
            <person name="Sorokin D.Y."/>
            <person name="Abbas B."/>
            <person name="Merkel A.Y."/>
        </authorList>
    </citation>
    <scope>NUCLEOTIDE SEQUENCE [LARGE SCALE GENOMIC DNA]</scope>
    <source>
        <strain evidence="8 9">AB-CW4</strain>
    </source>
</reference>
<dbReference type="PANTHER" id="PTHR12835">
    <property type="entry name" value="BIOTIN PROTEIN LIGASE"/>
    <property type="match status" value="1"/>
</dbReference>
<dbReference type="InterPro" id="IPR036390">
    <property type="entry name" value="WH_DNA-bd_sf"/>
</dbReference>
<dbReference type="SUPFAM" id="SSF46785">
    <property type="entry name" value="Winged helix' DNA-binding domain"/>
    <property type="match status" value="1"/>
</dbReference>
<keyword evidence="6" id="KW-0238">DNA-binding</keyword>
<evidence type="ECO:0000313" key="8">
    <source>
        <dbReference type="EMBL" id="MDQ2070557.1"/>
    </source>
</evidence>
<proteinExistence type="inferred from homology"/>
<dbReference type="InterPro" id="IPR003142">
    <property type="entry name" value="BPL_C"/>
</dbReference>
<dbReference type="Gene3D" id="3.30.930.10">
    <property type="entry name" value="Bira Bifunctional Protein, Domain 2"/>
    <property type="match status" value="1"/>
</dbReference>
<dbReference type="SUPFAM" id="SSF50037">
    <property type="entry name" value="C-terminal domain of transcriptional repressors"/>
    <property type="match status" value="1"/>
</dbReference>
<evidence type="ECO:0000259" key="7">
    <source>
        <dbReference type="PROSITE" id="PS51733"/>
    </source>
</evidence>
<keyword evidence="1 6" id="KW-0436">Ligase</keyword>
<dbReference type="SUPFAM" id="SSF55681">
    <property type="entry name" value="Class II aaRS and biotin synthetases"/>
    <property type="match status" value="1"/>
</dbReference>
<feature type="binding site" evidence="6">
    <location>
        <position position="122"/>
    </location>
    <ligand>
        <name>biotin</name>
        <dbReference type="ChEBI" id="CHEBI:57586"/>
    </ligand>
</feature>
<feature type="binding site" evidence="6">
    <location>
        <begin position="126"/>
        <end position="128"/>
    </location>
    <ligand>
        <name>biotin</name>
        <dbReference type="ChEBI" id="CHEBI:57586"/>
    </ligand>
</feature>
<organism evidence="8 9">
    <name type="scientific">Natronospira bacteriovora</name>
    <dbReference type="NCBI Taxonomy" id="3069753"/>
    <lineage>
        <taxon>Bacteria</taxon>
        <taxon>Pseudomonadati</taxon>
        <taxon>Pseudomonadota</taxon>
        <taxon>Gammaproteobacteria</taxon>
        <taxon>Natronospirales</taxon>
        <taxon>Natronospiraceae</taxon>
        <taxon>Natronospira</taxon>
    </lineage>
</organism>
<dbReference type="EC" id="6.3.4.15" evidence="6"/>
<dbReference type="Pfam" id="PF03099">
    <property type="entry name" value="BPL_LplA_LipB"/>
    <property type="match status" value="1"/>
</dbReference>
<evidence type="ECO:0000256" key="5">
    <source>
        <dbReference type="ARBA" id="ARBA00047846"/>
    </source>
</evidence>
<comment type="caution">
    <text evidence="8">The sequence shown here is derived from an EMBL/GenBank/DDBJ whole genome shotgun (WGS) entry which is preliminary data.</text>
</comment>
<keyword evidence="4 6" id="KW-0092">Biotin</keyword>
<dbReference type="InterPro" id="IPR036388">
    <property type="entry name" value="WH-like_DNA-bd_sf"/>
</dbReference>
<dbReference type="InterPro" id="IPR004143">
    <property type="entry name" value="BPL_LPL_catalytic"/>
</dbReference>
<dbReference type="InterPro" id="IPR013196">
    <property type="entry name" value="HTH_11"/>
</dbReference>
<dbReference type="NCBIfam" id="TIGR00121">
    <property type="entry name" value="birA_ligase"/>
    <property type="match status" value="1"/>
</dbReference>
<comment type="function">
    <text evidence="6">Acts both as a biotin--[acetyl-CoA-carboxylase] ligase and a biotin-operon repressor. In the presence of ATP, BirA activates biotin to form the BirA-biotinyl-5'-adenylate (BirA-bio-5'-AMP or holoBirA) complex. HoloBirA can either transfer the biotinyl moiety to the biotin carboxyl carrier protein (BCCP) subunit of acetyl-CoA carboxylase, or bind to the biotin operator site and inhibit transcription of the operon.</text>
</comment>
<dbReference type="RefSeq" id="WP_306729055.1">
    <property type="nucleotide sequence ID" value="NZ_JAVDDT010000008.1"/>
</dbReference>
<dbReference type="Proteomes" id="UP001239019">
    <property type="component" value="Unassembled WGS sequence"/>
</dbReference>